<evidence type="ECO:0000313" key="1">
    <source>
        <dbReference type="EMBL" id="KAK3782315.1"/>
    </source>
</evidence>
<accession>A0AAE1A6V4</accession>
<dbReference type="InterPro" id="IPR002347">
    <property type="entry name" value="SDR_fam"/>
</dbReference>
<dbReference type="FunFam" id="3.40.50.720:FF:000084">
    <property type="entry name" value="Short-chain dehydrogenase reductase"/>
    <property type="match status" value="2"/>
</dbReference>
<dbReference type="PANTHER" id="PTHR43975:SF2">
    <property type="entry name" value="EG:BACR7A4.14 PROTEIN-RELATED"/>
    <property type="match status" value="1"/>
</dbReference>
<dbReference type="InterPro" id="IPR036291">
    <property type="entry name" value="NAD(P)-bd_dom_sf"/>
</dbReference>
<organism evidence="1 2">
    <name type="scientific">Elysia crispata</name>
    <name type="common">lettuce slug</name>
    <dbReference type="NCBI Taxonomy" id="231223"/>
    <lineage>
        <taxon>Eukaryota</taxon>
        <taxon>Metazoa</taxon>
        <taxon>Spiralia</taxon>
        <taxon>Lophotrochozoa</taxon>
        <taxon>Mollusca</taxon>
        <taxon>Gastropoda</taxon>
        <taxon>Heterobranchia</taxon>
        <taxon>Euthyneura</taxon>
        <taxon>Panpulmonata</taxon>
        <taxon>Sacoglossa</taxon>
        <taxon>Placobranchoidea</taxon>
        <taxon>Plakobranchidae</taxon>
        <taxon>Elysia</taxon>
    </lineage>
</organism>
<dbReference type="Pfam" id="PF13561">
    <property type="entry name" value="adh_short_C2"/>
    <property type="match status" value="2"/>
</dbReference>
<proteinExistence type="predicted"/>
<dbReference type="PANTHER" id="PTHR43975">
    <property type="entry name" value="ZGC:101858"/>
    <property type="match status" value="1"/>
</dbReference>
<dbReference type="SUPFAM" id="SSF51735">
    <property type="entry name" value="NAD(P)-binding Rossmann-fold domains"/>
    <property type="match status" value="2"/>
</dbReference>
<gene>
    <name evidence="1" type="ORF">RRG08_027863</name>
</gene>
<dbReference type="Proteomes" id="UP001283361">
    <property type="component" value="Unassembled WGS sequence"/>
</dbReference>
<dbReference type="EMBL" id="JAWDGP010002514">
    <property type="protein sequence ID" value="KAK3782315.1"/>
    <property type="molecule type" value="Genomic_DNA"/>
</dbReference>
<name>A0AAE1A6V4_9GAST</name>
<evidence type="ECO:0000313" key="2">
    <source>
        <dbReference type="Proteomes" id="UP001283361"/>
    </source>
</evidence>
<dbReference type="Gene3D" id="3.40.50.720">
    <property type="entry name" value="NAD(P)-binding Rossmann-like Domain"/>
    <property type="match status" value="2"/>
</dbReference>
<dbReference type="AlphaFoldDB" id="A0AAE1A6V4"/>
<comment type="caution">
    <text evidence="1">The sequence shown here is derived from an EMBL/GenBank/DDBJ whole genome shotgun (WGS) entry which is preliminary data.</text>
</comment>
<sequence>MSSLLGKSVIVTGSSSGIGLATAVLFASKGSNVTVCGRDAARLQDAVKACEDSAQKAGHRSKIISVQGDIGDSTVIKNTVEQTVKAFGGLDVLVSNHGIALSKTNELLADWTQEFFDKSMDTNVRSVIELIQHAAPHLEKTRGNVVCVSSLVSLAPVSQSMNYQISKAALDHMVRCLALQLGPKGIRINSICPTYVPSRLTRSVEQSMQAFIDIIGLVTEREQPLQGQVSGPEEQAEVILFLASDAARMVHGQSIAVDGGLVLKGQPANFPQLFAEFMQPQKTLRFVFKTWDTFPPTIKTRSKEIIMSSLKGKTVIVTGSSSGIGLATALLFASKGCNVTVTGRNPERLQKAVGGCVKAGEIAGFKIKVISVGGDISDSAVIKNTVEKTVEAFGRLDVVVANHGITVNKGNASLETWTQECFDTSMKVNVGSVIELIQVAVPHLEKTRGNVVCVSSLGSTMASVQPQNYLISKASLDHVVRCLALQLGPKGIRINAINPTFTPTRLVRELDPSMQALVGVVQQLTNQEQPLQGQVSKPEEQAEVIVFLASDAARMVHGQCLAVDGGLSLKGQPSNFPALFAQFVPPQK</sequence>
<dbReference type="PRINTS" id="PR00080">
    <property type="entry name" value="SDRFAMILY"/>
</dbReference>
<dbReference type="PRINTS" id="PR00081">
    <property type="entry name" value="GDHRDH"/>
</dbReference>
<protein>
    <submittedName>
        <fullName evidence="1">Uncharacterized protein</fullName>
    </submittedName>
</protein>
<keyword evidence="2" id="KW-1185">Reference proteome</keyword>
<reference evidence="1" key="1">
    <citation type="journal article" date="2023" name="G3 (Bethesda)">
        <title>A reference genome for the long-term kleptoplast-retaining sea slug Elysia crispata morphotype clarki.</title>
        <authorList>
            <person name="Eastman K.E."/>
            <person name="Pendleton A.L."/>
            <person name="Shaikh M.A."/>
            <person name="Suttiyut T."/>
            <person name="Ogas R."/>
            <person name="Tomko P."/>
            <person name="Gavelis G."/>
            <person name="Widhalm J.R."/>
            <person name="Wisecaver J.H."/>
        </authorList>
    </citation>
    <scope>NUCLEOTIDE SEQUENCE</scope>
    <source>
        <strain evidence="1">ECLA1</strain>
    </source>
</reference>